<dbReference type="SUPFAM" id="SSF53383">
    <property type="entry name" value="PLP-dependent transferases"/>
    <property type="match status" value="1"/>
</dbReference>
<dbReference type="PANTHER" id="PTHR42885">
    <property type="entry name" value="HISTIDINOL-PHOSPHATE AMINOTRANSFERASE-RELATED"/>
    <property type="match status" value="1"/>
</dbReference>
<evidence type="ECO:0000256" key="5">
    <source>
        <dbReference type="ARBA" id="ARBA00022679"/>
    </source>
</evidence>
<name>A0AAP8GES5_9ENTR</name>
<comment type="pathway">
    <text evidence="2">Amino-acid biosynthesis; L-histidine biosynthesis; L-histidine from 5-phospho-alpha-D-ribose 1-diphosphate: step 7/9.</text>
</comment>
<evidence type="ECO:0000256" key="7">
    <source>
        <dbReference type="ARBA" id="ARBA00047481"/>
    </source>
</evidence>
<keyword evidence="4 9" id="KW-0032">Aminotransferase</keyword>
<evidence type="ECO:0000256" key="4">
    <source>
        <dbReference type="ARBA" id="ARBA00022576"/>
    </source>
</evidence>
<dbReference type="EMBL" id="NMVR01000771">
    <property type="protein sequence ID" value="PJG35947.1"/>
    <property type="molecule type" value="Genomic_DNA"/>
</dbReference>
<keyword evidence="6" id="KW-0663">Pyridoxal phosphate</keyword>
<dbReference type="AlphaFoldDB" id="A0AAP8GES5"/>
<dbReference type="Pfam" id="PF00155">
    <property type="entry name" value="Aminotran_1_2"/>
    <property type="match status" value="1"/>
</dbReference>
<dbReference type="Proteomes" id="UP000231328">
    <property type="component" value="Unassembled WGS sequence"/>
</dbReference>
<comment type="catalytic activity">
    <reaction evidence="7">
        <text>L-histidinol phosphate + 2-oxoglutarate = 3-(imidazol-4-yl)-2-oxopropyl phosphate + L-glutamate</text>
        <dbReference type="Rhea" id="RHEA:23744"/>
        <dbReference type="ChEBI" id="CHEBI:16810"/>
        <dbReference type="ChEBI" id="CHEBI:29985"/>
        <dbReference type="ChEBI" id="CHEBI:57766"/>
        <dbReference type="ChEBI" id="CHEBI:57980"/>
        <dbReference type="EC" id="2.6.1.9"/>
    </reaction>
</comment>
<evidence type="ECO:0000256" key="1">
    <source>
        <dbReference type="ARBA" id="ARBA00001933"/>
    </source>
</evidence>
<keyword evidence="5" id="KW-0808">Transferase</keyword>
<proteinExistence type="predicted"/>
<evidence type="ECO:0000256" key="2">
    <source>
        <dbReference type="ARBA" id="ARBA00005011"/>
    </source>
</evidence>
<dbReference type="InterPro" id="IPR015421">
    <property type="entry name" value="PyrdxlP-dep_Trfase_major"/>
</dbReference>
<gene>
    <name evidence="9" type="ORF">CGZ54_31245</name>
</gene>
<dbReference type="Gene3D" id="3.40.640.10">
    <property type="entry name" value="Type I PLP-dependent aspartate aminotransferase-like (Major domain)"/>
    <property type="match status" value="1"/>
</dbReference>
<dbReference type="GO" id="GO:0004400">
    <property type="term" value="F:histidinol-phosphate transaminase activity"/>
    <property type="evidence" value="ECO:0007669"/>
    <property type="project" value="UniProtKB-EC"/>
</dbReference>
<evidence type="ECO:0000256" key="6">
    <source>
        <dbReference type="ARBA" id="ARBA00022898"/>
    </source>
</evidence>
<feature type="domain" description="Aminotransferase class I/classII large" evidence="8">
    <location>
        <begin position="22"/>
        <end position="135"/>
    </location>
</feature>
<evidence type="ECO:0000313" key="10">
    <source>
        <dbReference type="Proteomes" id="UP000231328"/>
    </source>
</evidence>
<dbReference type="Gene3D" id="3.90.1150.10">
    <property type="entry name" value="Aspartate Aminotransferase, domain 1"/>
    <property type="match status" value="1"/>
</dbReference>
<reference evidence="9 10" key="1">
    <citation type="submission" date="2017-07" db="EMBL/GenBank/DDBJ databases">
        <title>Draft genome sequence of Enterobacter cloacae ST128, a clinical strain coproducing KPC-2 and NDM-1 carbapenemases.</title>
        <authorList>
            <person name="Li X."/>
        </authorList>
    </citation>
    <scope>NUCLEOTIDE SEQUENCE [LARGE SCALE GENOMIC DNA]</scope>
    <source>
        <strain evidence="9 10">HBY</strain>
    </source>
</reference>
<feature type="non-terminal residue" evidence="9">
    <location>
        <position position="135"/>
    </location>
</feature>
<dbReference type="PANTHER" id="PTHR42885:SF2">
    <property type="entry name" value="HISTIDINOL-PHOSPHATE AMINOTRANSFERASE"/>
    <property type="match status" value="1"/>
</dbReference>
<evidence type="ECO:0000256" key="3">
    <source>
        <dbReference type="ARBA" id="ARBA00012748"/>
    </source>
</evidence>
<dbReference type="InterPro" id="IPR015424">
    <property type="entry name" value="PyrdxlP-dep_Trfase"/>
</dbReference>
<dbReference type="GO" id="GO:0030170">
    <property type="term" value="F:pyridoxal phosphate binding"/>
    <property type="evidence" value="ECO:0007669"/>
    <property type="project" value="InterPro"/>
</dbReference>
<comment type="cofactor">
    <cofactor evidence="1">
        <name>pyridoxal 5'-phosphate</name>
        <dbReference type="ChEBI" id="CHEBI:597326"/>
    </cofactor>
</comment>
<evidence type="ECO:0000259" key="8">
    <source>
        <dbReference type="Pfam" id="PF00155"/>
    </source>
</evidence>
<dbReference type="InterPro" id="IPR015422">
    <property type="entry name" value="PyrdxlP-dep_Trfase_small"/>
</dbReference>
<dbReference type="InterPro" id="IPR004839">
    <property type="entry name" value="Aminotransferase_I/II_large"/>
</dbReference>
<accession>A0AAP8GES5</accession>
<organism evidence="9 10">
    <name type="scientific">Enterobacter hormaechei</name>
    <dbReference type="NCBI Taxonomy" id="158836"/>
    <lineage>
        <taxon>Bacteria</taxon>
        <taxon>Pseudomonadati</taxon>
        <taxon>Pseudomonadota</taxon>
        <taxon>Gammaproteobacteria</taxon>
        <taxon>Enterobacterales</taxon>
        <taxon>Enterobacteriaceae</taxon>
        <taxon>Enterobacter</taxon>
        <taxon>Enterobacter cloacae complex</taxon>
    </lineage>
</organism>
<sequence length="135" mass="15114">MIYIDKNESPVTPLDEKTMTSIISATPYNLYPDAAYEQFKEAYAKFYGLSPEQIIAGNGSDELIQKLMLIMPEGPALTLNPDFFMYQAYAAQVNREIAFVDAGSDLTFDLETILTKIDEVQPSFFIMSKPHNPSG</sequence>
<evidence type="ECO:0000313" key="9">
    <source>
        <dbReference type="EMBL" id="PJG35947.1"/>
    </source>
</evidence>
<dbReference type="EC" id="2.6.1.9" evidence="3"/>
<dbReference type="RefSeq" id="WP_127345970.1">
    <property type="nucleotide sequence ID" value="NZ_NMVR01000771.1"/>
</dbReference>
<protein>
    <recommendedName>
        <fullName evidence="3">histidinol-phosphate transaminase</fullName>
        <ecNumber evidence="3">2.6.1.9</ecNumber>
    </recommendedName>
</protein>
<comment type="caution">
    <text evidence="9">The sequence shown here is derived from an EMBL/GenBank/DDBJ whole genome shotgun (WGS) entry which is preliminary data.</text>
</comment>